<evidence type="ECO:0000259" key="3">
    <source>
        <dbReference type="PROSITE" id="PS50110"/>
    </source>
</evidence>
<dbReference type="PROSITE" id="PS50110">
    <property type="entry name" value="RESPONSE_REGULATORY"/>
    <property type="match status" value="1"/>
</dbReference>
<dbReference type="SMART" id="SM00448">
    <property type="entry name" value="REC"/>
    <property type="match status" value="1"/>
</dbReference>
<dbReference type="Pfam" id="PF00072">
    <property type="entry name" value="Response_reg"/>
    <property type="match status" value="1"/>
</dbReference>
<dbReference type="SUPFAM" id="SSF52172">
    <property type="entry name" value="CheY-like"/>
    <property type="match status" value="1"/>
</dbReference>
<evidence type="ECO:0000313" key="6">
    <source>
        <dbReference type="Proteomes" id="UP000243376"/>
    </source>
</evidence>
<dbReference type="InterPro" id="IPR001789">
    <property type="entry name" value="Sig_transdc_resp-reg_receiver"/>
</dbReference>
<dbReference type="PROSITE" id="PS50921">
    <property type="entry name" value="ANTAR"/>
    <property type="match status" value="1"/>
</dbReference>
<comment type="caution">
    <text evidence="5">The sequence shown here is derived from an EMBL/GenBank/DDBJ whole genome shotgun (WGS) entry which is preliminary data.</text>
</comment>
<dbReference type="InterPro" id="IPR050595">
    <property type="entry name" value="Bact_response_regulator"/>
</dbReference>
<protein>
    <submittedName>
        <fullName evidence="5">Response regulator</fullName>
    </submittedName>
</protein>
<dbReference type="GO" id="GO:0000160">
    <property type="term" value="P:phosphorelay signal transduction system"/>
    <property type="evidence" value="ECO:0007669"/>
    <property type="project" value="InterPro"/>
</dbReference>
<dbReference type="PANTHER" id="PTHR44591:SF3">
    <property type="entry name" value="RESPONSE REGULATORY DOMAIN-CONTAINING PROTEIN"/>
    <property type="match status" value="1"/>
</dbReference>
<reference evidence="5 6" key="1">
    <citation type="submission" date="2018-01" db="EMBL/GenBank/DDBJ databases">
        <title>Metagenomic assembled genomes from two thermal pools in the Uzon Caldera, Kamchatka, Russia.</title>
        <authorList>
            <person name="Wilkins L."/>
            <person name="Ettinger C."/>
        </authorList>
    </citation>
    <scope>NUCLEOTIDE SEQUENCE [LARGE SCALE GENOMIC DNA]</scope>
    <source>
        <strain evidence="5">ZAV-02</strain>
    </source>
</reference>
<dbReference type="EMBL" id="PNIQ01000816">
    <property type="protein sequence ID" value="PMP77163.1"/>
    <property type="molecule type" value="Genomic_DNA"/>
</dbReference>
<evidence type="ECO:0000256" key="1">
    <source>
        <dbReference type="ARBA" id="ARBA00022553"/>
    </source>
</evidence>
<dbReference type="Proteomes" id="UP000243376">
    <property type="component" value="Unassembled WGS sequence"/>
</dbReference>
<name>A0A2J6X087_9CHLR</name>
<keyword evidence="1 2" id="KW-0597">Phosphoprotein</keyword>
<dbReference type="InterPro" id="IPR008327">
    <property type="entry name" value="Sig_transdc_resp-reg_antiterm"/>
</dbReference>
<dbReference type="InterPro" id="IPR005561">
    <property type="entry name" value="ANTAR"/>
</dbReference>
<feature type="domain" description="ANTAR" evidence="4">
    <location>
        <begin position="124"/>
        <end position="185"/>
    </location>
</feature>
<dbReference type="Pfam" id="PF03861">
    <property type="entry name" value="ANTAR"/>
    <property type="match status" value="1"/>
</dbReference>
<dbReference type="PANTHER" id="PTHR44591">
    <property type="entry name" value="STRESS RESPONSE REGULATOR PROTEIN 1"/>
    <property type="match status" value="1"/>
</dbReference>
<proteinExistence type="predicted"/>
<evidence type="ECO:0000256" key="2">
    <source>
        <dbReference type="PROSITE-ProRule" id="PRU00169"/>
    </source>
</evidence>
<dbReference type="GO" id="GO:0003723">
    <property type="term" value="F:RNA binding"/>
    <property type="evidence" value="ECO:0007669"/>
    <property type="project" value="InterPro"/>
</dbReference>
<dbReference type="AlphaFoldDB" id="A0A2J6X087"/>
<dbReference type="Gene3D" id="1.10.10.10">
    <property type="entry name" value="Winged helix-like DNA-binding domain superfamily/Winged helix DNA-binding domain"/>
    <property type="match status" value="1"/>
</dbReference>
<organism evidence="5 6">
    <name type="scientific">Chloroflexus aggregans</name>
    <dbReference type="NCBI Taxonomy" id="152260"/>
    <lineage>
        <taxon>Bacteria</taxon>
        <taxon>Bacillati</taxon>
        <taxon>Chloroflexota</taxon>
        <taxon>Chloroflexia</taxon>
        <taxon>Chloroflexales</taxon>
        <taxon>Chloroflexineae</taxon>
        <taxon>Chloroflexaceae</taxon>
        <taxon>Chloroflexus</taxon>
    </lineage>
</organism>
<sequence>MTARLLIADDEISIRQGLRDALLAHGYVIVGEALDGQQAVAMTRQLRPDLVLLDDKMPLLDGLEAATVISRESLAPVVLLTSSPSHEVIDRARRAGVFGYLIKPFRDTELMPHIEVVLARWNVYQKRRNEMIALRNRLDTRTEIDRAKALLIERHGLSEIEAFRRIQQLAMRTRKTMREVAQAILLTDQLADHS</sequence>
<dbReference type="Gene3D" id="3.40.50.2300">
    <property type="match status" value="1"/>
</dbReference>
<dbReference type="SMART" id="SM01012">
    <property type="entry name" value="ANTAR"/>
    <property type="match status" value="1"/>
</dbReference>
<dbReference type="InterPro" id="IPR011006">
    <property type="entry name" value="CheY-like_superfamily"/>
</dbReference>
<gene>
    <name evidence="5" type="ORF">C0184_12195</name>
</gene>
<accession>A0A2J6X087</accession>
<dbReference type="PIRSF" id="PIRSF036382">
    <property type="entry name" value="RR_antiterm"/>
    <property type="match status" value="1"/>
</dbReference>
<evidence type="ECO:0000259" key="4">
    <source>
        <dbReference type="PROSITE" id="PS50921"/>
    </source>
</evidence>
<dbReference type="InterPro" id="IPR036388">
    <property type="entry name" value="WH-like_DNA-bd_sf"/>
</dbReference>
<feature type="modified residue" description="4-aspartylphosphate" evidence="2">
    <location>
        <position position="54"/>
    </location>
</feature>
<feature type="domain" description="Response regulatory" evidence="3">
    <location>
        <begin position="4"/>
        <end position="118"/>
    </location>
</feature>
<evidence type="ECO:0000313" key="5">
    <source>
        <dbReference type="EMBL" id="PMP77163.1"/>
    </source>
</evidence>